<dbReference type="CDD" id="cd06171">
    <property type="entry name" value="Sigma70_r4"/>
    <property type="match status" value="1"/>
</dbReference>
<dbReference type="NCBIfam" id="TIGR02937">
    <property type="entry name" value="sigma70-ECF"/>
    <property type="match status" value="1"/>
</dbReference>
<protein>
    <submittedName>
        <fullName evidence="9">SigE family RNA polymerase sigma factor</fullName>
    </submittedName>
</protein>
<dbReference type="InterPro" id="IPR014284">
    <property type="entry name" value="RNA_pol_sigma-70_dom"/>
</dbReference>
<dbReference type="NCBIfam" id="TIGR02983">
    <property type="entry name" value="SigE-fam_strep"/>
    <property type="match status" value="1"/>
</dbReference>
<keyword evidence="3" id="KW-0731">Sigma factor</keyword>
<keyword evidence="2" id="KW-0805">Transcription regulation</keyword>
<gene>
    <name evidence="9" type="ORF">GCM10009759_00890</name>
</gene>
<feature type="region of interest" description="Disordered" evidence="6">
    <location>
        <begin position="162"/>
        <end position="186"/>
    </location>
</feature>
<evidence type="ECO:0000256" key="5">
    <source>
        <dbReference type="ARBA" id="ARBA00023163"/>
    </source>
</evidence>
<dbReference type="SUPFAM" id="SSF88659">
    <property type="entry name" value="Sigma3 and sigma4 domains of RNA polymerase sigma factors"/>
    <property type="match status" value="1"/>
</dbReference>
<proteinExistence type="inferred from homology"/>
<keyword evidence="4" id="KW-0238">DNA-binding</keyword>
<keyword evidence="5" id="KW-0804">Transcription</keyword>
<evidence type="ECO:0000256" key="3">
    <source>
        <dbReference type="ARBA" id="ARBA00023082"/>
    </source>
</evidence>
<dbReference type="InterPro" id="IPR036388">
    <property type="entry name" value="WH-like_DNA-bd_sf"/>
</dbReference>
<keyword evidence="10" id="KW-1185">Reference proteome</keyword>
<dbReference type="InterPro" id="IPR013249">
    <property type="entry name" value="RNA_pol_sigma70_r4_t2"/>
</dbReference>
<dbReference type="EMBL" id="BAAANS010000001">
    <property type="protein sequence ID" value="GAA2083079.1"/>
    <property type="molecule type" value="Genomic_DNA"/>
</dbReference>
<dbReference type="Proteomes" id="UP001500897">
    <property type="component" value="Unassembled WGS sequence"/>
</dbReference>
<evidence type="ECO:0000313" key="9">
    <source>
        <dbReference type="EMBL" id="GAA2083079.1"/>
    </source>
</evidence>
<dbReference type="SUPFAM" id="SSF88946">
    <property type="entry name" value="Sigma2 domain of RNA polymerase sigma factors"/>
    <property type="match status" value="1"/>
</dbReference>
<reference evidence="9 10" key="1">
    <citation type="journal article" date="2019" name="Int. J. Syst. Evol. Microbiol.">
        <title>The Global Catalogue of Microorganisms (GCM) 10K type strain sequencing project: providing services to taxonomists for standard genome sequencing and annotation.</title>
        <authorList>
            <consortium name="The Broad Institute Genomics Platform"/>
            <consortium name="The Broad Institute Genome Sequencing Center for Infectious Disease"/>
            <person name="Wu L."/>
            <person name="Ma J."/>
        </authorList>
    </citation>
    <scope>NUCLEOTIDE SEQUENCE [LARGE SCALE GENOMIC DNA]</scope>
    <source>
        <strain evidence="9 10">JCM 14559</strain>
    </source>
</reference>
<evidence type="ECO:0000256" key="1">
    <source>
        <dbReference type="ARBA" id="ARBA00010641"/>
    </source>
</evidence>
<feature type="domain" description="RNA polymerase sigma-70 region 2" evidence="7">
    <location>
        <begin position="22"/>
        <end position="79"/>
    </location>
</feature>
<accession>A0ABN2W4L9</accession>
<comment type="caution">
    <text evidence="9">The sequence shown here is derived from an EMBL/GenBank/DDBJ whole genome shotgun (WGS) entry which is preliminary data.</text>
</comment>
<sequence>MSRETEDDAYAEFVAAAWPRHLRTATLIAGDRYRGEELLQDCLVKLYVRWRRARTDDPHAYLRRMLVNNHISWWRRRRRELLIAEPPDGPSGGAAGIEAADELYRALRELPLKQRAVIVLRHFEDLTEKDTAAILGCSVGTVKSHHSRAMARLRTALARSRAEERAGEYAQDQSNDPTKNQESVTR</sequence>
<feature type="compositionally biased region" description="Polar residues" evidence="6">
    <location>
        <begin position="171"/>
        <end position="186"/>
    </location>
</feature>
<dbReference type="InterPro" id="IPR039425">
    <property type="entry name" value="RNA_pol_sigma-70-like"/>
</dbReference>
<dbReference type="Gene3D" id="1.10.1740.10">
    <property type="match status" value="1"/>
</dbReference>
<dbReference type="Pfam" id="PF08281">
    <property type="entry name" value="Sigma70_r4_2"/>
    <property type="match status" value="1"/>
</dbReference>
<dbReference type="PANTHER" id="PTHR43133:SF50">
    <property type="entry name" value="ECF RNA POLYMERASE SIGMA FACTOR SIGM"/>
    <property type="match status" value="1"/>
</dbReference>
<evidence type="ECO:0000259" key="7">
    <source>
        <dbReference type="Pfam" id="PF04542"/>
    </source>
</evidence>
<evidence type="ECO:0000256" key="6">
    <source>
        <dbReference type="SAM" id="MobiDB-lite"/>
    </source>
</evidence>
<comment type="similarity">
    <text evidence="1">Belongs to the sigma-70 factor family. ECF subfamily.</text>
</comment>
<evidence type="ECO:0000259" key="8">
    <source>
        <dbReference type="Pfam" id="PF08281"/>
    </source>
</evidence>
<dbReference type="InterPro" id="IPR014325">
    <property type="entry name" value="RNA_pol_sigma-E_actinobac"/>
</dbReference>
<dbReference type="Gene3D" id="1.10.10.10">
    <property type="entry name" value="Winged helix-like DNA-binding domain superfamily/Winged helix DNA-binding domain"/>
    <property type="match status" value="1"/>
</dbReference>
<name>A0ABN2W4L9_9ACTN</name>
<dbReference type="RefSeq" id="WP_344549609.1">
    <property type="nucleotide sequence ID" value="NZ_BAAANS010000001.1"/>
</dbReference>
<dbReference type="Pfam" id="PF04542">
    <property type="entry name" value="Sigma70_r2"/>
    <property type="match status" value="1"/>
</dbReference>
<dbReference type="PANTHER" id="PTHR43133">
    <property type="entry name" value="RNA POLYMERASE ECF-TYPE SIGMA FACTO"/>
    <property type="match status" value="1"/>
</dbReference>
<dbReference type="InterPro" id="IPR013324">
    <property type="entry name" value="RNA_pol_sigma_r3/r4-like"/>
</dbReference>
<dbReference type="InterPro" id="IPR013325">
    <property type="entry name" value="RNA_pol_sigma_r2"/>
</dbReference>
<evidence type="ECO:0000313" key="10">
    <source>
        <dbReference type="Proteomes" id="UP001500897"/>
    </source>
</evidence>
<evidence type="ECO:0000256" key="4">
    <source>
        <dbReference type="ARBA" id="ARBA00023125"/>
    </source>
</evidence>
<dbReference type="InterPro" id="IPR007627">
    <property type="entry name" value="RNA_pol_sigma70_r2"/>
</dbReference>
<organism evidence="9 10">
    <name type="scientific">Kitasatospora saccharophila</name>
    <dbReference type="NCBI Taxonomy" id="407973"/>
    <lineage>
        <taxon>Bacteria</taxon>
        <taxon>Bacillati</taxon>
        <taxon>Actinomycetota</taxon>
        <taxon>Actinomycetes</taxon>
        <taxon>Kitasatosporales</taxon>
        <taxon>Streptomycetaceae</taxon>
        <taxon>Kitasatospora</taxon>
    </lineage>
</organism>
<feature type="domain" description="RNA polymerase sigma factor 70 region 4 type 2" evidence="8">
    <location>
        <begin position="101"/>
        <end position="153"/>
    </location>
</feature>
<evidence type="ECO:0000256" key="2">
    <source>
        <dbReference type="ARBA" id="ARBA00023015"/>
    </source>
</evidence>